<evidence type="ECO:0008006" key="4">
    <source>
        <dbReference type="Google" id="ProtNLM"/>
    </source>
</evidence>
<dbReference type="EMBL" id="MPRL01000062">
    <property type="protein sequence ID" value="OOZ39068.1"/>
    <property type="molecule type" value="Genomic_DNA"/>
</dbReference>
<protein>
    <recommendedName>
        <fullName evidence="4">Tat pathway signal protein</fullName>
    </recommendedName>
</protein>
<dbReference type="OrthoDB" id="9779968at2"/>
<reference evidence="2 3" key="1">
    <citation type="submission" date="2016-11" db="EMBL/GenBank/DDBJ databases">
        <title>Mixed transmission modes and dynamic genome evolution in an obligate animal-bacterial symbiosis.</title>
        <authorList>
            <person name="Russell S.L."/>
            <person name="Corbett-Detig R.B."/>
            <person name="Cavanaugh C.M."/>
        </authorList>
    </citation>
    <scope>NUCLEOTIDE SEQUENCE [LARGE SCALE GENOMIC DNA]</scope>
    <source>
        <strain evidence="2">Sveles-Q1</strain>
    </source>
</reference>
<gene>
    <name evidence="2" type="ORF">BOW53_13110</name>
</gene>
<accession>A0A1T2L1T2</accession>
<dbReference type="AlphaFoldDB" id="A0A1T2L1T2"/>
<feature type="signal peptide" evidence="1">
    <location>
        <begin position="1"/>
        <end position="33"/>
    </location>
</feature>
<evidence type="ECO:0000313" key="3">
    <source>
        <dbReference type="Proteomes" id="UP000191110"/>
    </source>
</evidence>
<dbReference type="PANTHER" id="PTHR43737:SF1">
    <property type="entry name" value="DUF1501 DOMAIN-CONTAINING PROTEIN"/>
    <property type="match status" value="1"/>
</dbReference>
<dbReference type="InterPro" id="IPR010869">
    <property type="entry name" value="DUF1501"/>
</dbReference>
<evidence type="ECO:0000313" key="2">
    <source>
        <dbReference type="EMBL" id="OOZ39068.1"/>
    </source>
</evidence>
<sequence>MSKMDRRSFLRALLASGMGGIGAPLLNLSNANAATPAFDDYKALVCLYLFGGNDAFNMVVPIGDESGSTAIGQGHQTYGDIRGNLTVAADDLDLATNFAGGLLGSGSGNPYYVDGTQQSAYVKGVYPLGTTGLGFNGVMPELAQLYSDNRLAVINNVGTLVEPTTKANIGSIDRPPFLFAHNHQQRALQTGWADNLSAAGWAGRLADLWGIGRGGVNNNHTLGMNISYAGSNRMLIGDTSTPVNLNAGDILTYAGMEDGSSSEDLQRKALFRGMNGQNAGSDPLRGLYNNMLTGALSMSDLLITEWPNTPDFAGLTGPYGEALFGRPDSTTLGFTANISSSLFYQLESVAKMASLGKRLGLNRQIFVVSMGGFDNHSVQLERHPRLLRQLSLSLWKFQRAIDSLGMGNEVTLFTQSDFGRTMSNNGDGTDHAWGTDNLIVGGCGQQWGLRFAGRYASGWR</sequence>
<dbReference type="InterPro" id="IPR006311">
    <property type="entry name" value="TAT_signal"/>
</dbReference>
<dbReference type="Proteomes" id="UP000191110">
    <property type="component" value="Unassembled WGS sequence"/>
</dbReference>
<keyword evidence="3" id="KW-1185">Reference proteome</keyword>
<dbReference type="PROSITE" id="PS51318">
    <property type="entry name" value="TAT"/>
    <property type="match status" value="1"/>
</dbReference>
<comment type="caution">
    <text evidence="2">The sequence shown here is derived from an EMBL/GenBank/DDBJ whole genome shotgun (WGS) entry which is preliminary data.</text>
</comment>
<feature type="chain" id="PRO_5010524124" description="Tat pathway signal protein" evidence="1">
    <location>
        <begin position="34"/>
        <end position="460"/>
    </location>
</feature>
<keyword evidence="1" id="KW-0732">Signal</keyword>
<dbReference type="PANTHER" id="PTHR43737">
    <property type="entry name" value="BLL7424 PROTEIN"/>
    <property type="match status" value="1"/>
</dbReference>
<evidence type="ECO:0000256" key="1">
    <source>
        <dbReference type="SAM" id="SignalP"/>
    </source>
</evidence>
<proteinExistence type="predicted"/>
<name>A0A1T2L1T2_9GAMM</name>
<organism evidence="2 3">
    <name type="scientific">Solemya pervernicosa gill symbiont</name>
    <dbReference type="NCBI Taxonomy" id="642797"/>
    <lineage>
        <taxon>Bacteria</taxon>
        <taxon>Pseudomonadati</taxon>
        <taxon>Pseudomonadota</taxon>
        <taxon>Gammaproteobacteria</taxon>
        <taxon>sulfur-oxidizing symbionts</taxon>
    </lineage>
</organism>
<dbReference type="Pfam" id="PF07394">
    <property type="entry name" value="DUF1501"/>
    <property type="match status" value="1"/>
</dbReference>